<comment type="subcellular location">
    <subcellularLocation>
        <location evidence="2 12">Nucleus</location>
    </subcellularLocation>
</comment>
<dbReference type="SUPFAM" id="SSF52540">
    <property type="entry name" value="P-loop containing nucleoside triphosphate hydrolases"/>
    <property type="match status" value="1"/>
</dbReference>
<dbReference type="InterPro" id="IPR044876">
    <property type="entry name" value="HRDC_dom_sf"/>
</dbReference>
<evidence type="ECO:0000256" key="8">
    <source>
        <dbReference type="ARBA" id="ARBA00023125"/>
    </source>
</evidence>
<dbReference type="NCBIfam" id="TIGR00614">
    <property type="entry name" value="recQ_fam"/>
    <property type="match status" value="1"/>
</dbReference>
<dbReference type="InterPro" id="IPR001650">
    <property type="entry name" value="Helicase_C-like"/>
</dbReference>
<keyword evidence="4 12" id="KW-0547">Nucleotide-binding</keyword>
<proteinExistence type="inferred from homology"/>
<feature type="domain" description="Helicase C-terminal" evidence="15">
    <location>
        <begin position="473"/>
        <end position="639"/>
    </location>
</feature>
<dbReference type="GO" id="GO:0006260">
    <property type="term" value="P:DNA replication"/>
    <property type="evidence" value="ECO:0007669"/>
    <property type="project" value="InterPro"/>
</dbReference>
<dbReference type="GO" id="GO:0005694">
    <property type="term" value="C:chromosome"/>
    <property type="evidence" value="ECO:0007669"/>
    <property type="project" value="TreeGrafter"/>
</dbReference>
<comment type="catalytic activity">
    <reaction evidence="12">
        <text>ATP + H2O = ADP + phosphate + H(+)</text>
        <dbReference type="Rhea" id="RHEA:13065"/>
        <dbReference type="ChEBI" id="CHEBI:15377"/>
        <dbReference type="ChEBI" id="CHEBI:15378"/>
        <dbReference type="ChEBI" id="CHEBI:30616"/>
        <dbReference type="ChEBI" id="CHEBI:43474"/>
        <dbReference type="ChEBI" id="CHEBI:456216"/>
    </reaction>
</comment>
<dbReference type="AlphaFoldDB" id="A0A9P5MU82"/>
<dbReference type="SUPFAM" id="SSF46785">
    <property type="entry name" value="Winged helix' DNA-binding domain"/>
    <property type="match status" value="1"/>
</dbReference>
<dbReference type="Gene3D" id="1.10.150.80">
    <property type="entry name" value="HRDC domain"/>
    <property type="match status" value="1"/>
</dbReference>
<dbReference type="EMBL" id="WHVB01000010">
    <property type="protein sequence ID" value="KAF8479007.1"/>
    <property type="molecule type" value="Genomic_DNA"/>
</dbReference>
<evidence type="ECO:0000256" key="12">
    <source>
        <dbReference type="RuleBase" id="RU364117"/>
    </source>
</evidence>
<name>A0A9P5MU82_9AGAM</name>
<keyword evidence="5 12" id="KW-0378">Hydrolase</keyword>
<keyword evidence="10 12" id="KW-0539">Nucleus</keyword>
<dbReference type="GO" id="GO:0000724">
    <property type="term" value="P:double-strand break repair via homologous recombination"/>
    <property type="evidence" value="ECO:0007669"/>
    <property type="project" value="TreeGrafter"/>
</dbReference>
<dbReference type="GO" id="GO:0016787">
    <property type="term" value="F:hydrolase activity"/>
    <property type="evidence" value="ECO:0007669"/>
    <property type="project" value="UniProtKB-KW"/>
</dbReference>
<dbReference type="PROSITE" id="PS50967">
    <property type="entry name" value="HRDC"/>
    <property type="match status" value="1"/>
</dbReference>
<keyword evidence="8" id="KW-0238">DNA-binding</keyword>
<evidence type="ECO:0000256" key="9">
    <source>
        <dbReference type="ARBA" id="ARBA00023235"/>
    </source>
</evidence>
<dbReference type="SMART" id="SM00490">
    <property type="entry name" value="HELICc"/>
    <property type="match status" value="1"/>
</dbReference>
<comment type="similarity">
    <text evidence="3 12">Belongs to the helicase family. RecQ subfamily.</text>
</comment>
<dbReference type="InterPro" id="IPR010997">
    <property type="entry name" value="HRDC-like_sf"/>
</dbReference>
<dbReference type="FunFam" id="3.40.50.300:FF:001389">
    <property type="entry name" value="ATP-dependent DNA helicase RecQ"/>
    <property type="match status" value="1"/>
</dbReference>
<dbReference type="SMART" id="SM00956">
    <property type="entry name" value="RQC"/>
    <property type="match status" value="1"/>
</dbReference>
<reference evidence="16" key="1">
    <citation type="submission" date="2019-10" db="EMBL/GenBank/DDBJ databases">
        <authorList>
            <consortium name="DOE Joint Genome Institute"/>
            <person name="Kuo A."/>
            <person name="Miyauchi S."/>
            <person name="Kiss E."/>
            <person name="Drula E."/>
            <person name="Kohler A."/>
            <person name="Sanchez-Garcia M."/>
            <person name="Andreopoulos B."/>
            <person name="Barry K.W."/>
            <person name="Bonito G."/>
            <person name="Buee M."/>
            <person name="Carver A."/>
            <person name="Chen C."/>
            <person name="Cichocki N."/>
            <person name="Clum A."/>
            <person name="Culley D."/>
            <person name="Crous P.W."/>
            <person name="Fauchery L."/>
            <person name="Girlanda M."/>
            <person name="Hayes R."/>
            <person name="Keri Z."/>
            <person name="LaButti K."/>
            <person name="Lipzen A."/>
            <person name="Lombard V."/>
            <person name="Magnuson J."/>
            <person name="Maillard F."/>
            <person name="Morin E."/>
            <person name="Murat C."/>
            <person name="Nolan M."/>
            <person name="Ohm R."/>
            <person name="Pangilinan J."/>
            <person name="Pereira M."/>
            <person name="Perotto S."/>
            <person name="Peter M."/>
            <person name="Riley R."/>
            <person name="Sitrit Y."/>
            <person name="Stielow B."/>
            <person name="Szollosi G."/>
            <person name="Zifcakova L."/>
            <person name="Stursova M."/>
            <person name="Spatafora J.W."/>
            <person name="Tedersoo L."/>
            <person name="Vaario L.-M."/>
            <person name="Yamada A."/>
            <person name="Yan M."/>
            <person name="Wang P."/>
            <person name="Xu J."/>
            <person name="Bruns T."/>
            <person name="Baldrian P."/>
            <person name="Vilgalys R."/>
            <person name="Henrissat B."/>
            <person name="Grigoriev I.V."/>
            <person name="Hibbett D."/>
            <person name="Nagy L.G."/>
            <person name="Martin F.M."/>
        </authorList>
    </citation>
    <scope>NUCLEOTIDE SEQUENCE</scope>
    <source>
        <strain evidence="16">Prilba</strain>
    </source>
</reference>
<dbReference type="CDD" id="cd18794">
    <property type="entry name" value="SF2_C_RecQ"/>
    <property type="match status" value="1"/>
</dbReference>
<dbReference type="Pfam" id="PF00270">
    <property type="entry name" value="DEAD"/>
    <property type="match status" value="1"/>
</dbReference>
<dbReference type="InterPro" id="IPR014001">
    <property type="entry name" value="Helicase_ATP-bd"/>
</dbReference>
<dbReference type="EC" id="5.6.2.4" evidence="12"/>
<feature type="domain" description="Helicase ATP-binding" evidence="14">
    <location>
        <begin position="270"/>
        <end position="448"/>
    </location>
</feature>
<dbReference type="InterPro" id="IPR036390">
    <property type="entry name" value="WH_DNA-bd_sf"/>
</dbReference>
<keyword evidence="6 12" id="KW-0347">Helicase</keyword>
<dbReference type="OrthoDB" id="10261556at2759"/>
<dbReference type="PANTHER" id="PTHR13710:SF153">
    <property type="entry name" value="RECQ-LIKE DNA HELICASE BLM"/>
    <property type="match status" value="1"/>
</dbReference>
<evidence type="ECO:0000259" key="14">
    <source>
        <dbReference type="PROSITE" id="PS51192"/>
    </source>
</evidence>
<dbReference type="Pfam" id="PF00271">
    <property type="entry name" value="Helicase_C"/>
    <property type="match status" value="1"/>
</dbReference>
<comment type="catalytic activity">
    <reaction evidence="11 12">
        <text>Couples ATP hydrolysis with the unwinding of duplex DNA by translocating in the 3'-5' direction.</text>
        <dbReference type="EC" id="5.6.2.4"/>
    </reaction>
</comment>
<dbReference type="SUPFAM" id="SSF47819">
    <property type="entry name" value="HRDC-like"/>
    <property type="match status" value="1"/>
</dbReference>
<dbReference type="PROSITE" id="PS51194">
    <property type="entry name" value="HELICASE_CTER"/>
    <property type="match status" value="1"/>
</dbReference>
<evidence type="ECO:0000256" key="2">
    <source>
        <dbReference type="ARBA" id="ARBA00004123"/>
    </source>
</evidence>
<dbReference type="InterPro" id="IPR004589">
    <property type="entry name" value="DNA_helicase_ATP-dep_RecQ"/>
</dbReference>
<organism evidence="16 17">
    <name type="scientific">Russula ochroleuca</name>
    <dbReference type="NCBI Taxonomy" id="152965"/>
    <lineage>
        <taxon>Eukaryota</taxon>
        <taxon>Fungi</taxon>
        <taxon>Dikarya</taxon>
        <taxon>Basidiomycota</taxon>
        <taxon>Agaricomycotina</taxon>
        <taxon>Agaricomycetes</taxon>
        <taxon>Russulales</taxon>
        <taxon>Russulaceae</taxon>
        <taxon>Russula</taxon>
    </lineage>
</organism>
<evidence type="ECO:0000256" key="11">
    <source>
        <dbReference type="ARBA" id="ARBA00034617"/>
    </source>
</evidence>
<evidence type="ECO:0000259" key="13">
    <source>
        <dbReference type="PROSITE" id="PS50967"/>
    </source>
</evidence>
<dbReference type="Pfam" id="PF09382">
    <property type="entry name" value="RQC"/>
    <property type="match status" value="1"/>
</dbReference>
<dbReference type="GO" id="GO:0005524">
    <property type="term" value="F:ATP binding"/>
    <property type="evidence" value="ECO:0007669"/>
    <property type="project" value="UniProtKB-KW"/>
</dbReference>
<reference evidence="16" key="2">
    <citation type="journal article" date="2020" name="Nat. Commun.">
        <title>Large-scale genome sequencing of mycorrhizal fungi provides insights into the early evolution of symbiotic traits.</title>
        <authorList>
            <person name="Miyauchi S."/>
            <person name="Kiss E."/>
            <person name="Kuo A."/>
            <person name="Drula E."/>
            <person name="Kohler A."/>
            <person name="Sanchez-Garcia M."/>
            <person name="Morin E."/>
            <person name="Andreopoulos B."/>
            <person name="Barry K.W."/>
            <person name="Bonito G."/>
            <person name="Buee M."/>
            <person name="Carver A."/>
            <person name="Chen C."/>
            <person name="Cichocki N."/>
            <person name="Clum A."/>
            <person name="Culley D."/>
            <person name="Crous P.W."/>
            <person name="Fauchery L."/>
            <person name="Girlanda M."/>
            <person name="Hayes R.D."/>
            <person name="Keri Z."/>
            <person name="LaButti K."/>
            <person name="Lipzen A."/>
            <person name="Lombard V."/>
            <person name="Magnuson J."/>
            <person name="Maillard F."/>
            <person name="Murat C."/>
            <person name="Nolan M."/>
            <person name="Ohm R.A."/>
            <person name="Pangilinan J."/>
            <person name="Pereira M.F."/>
            <person name="Perotto S."/>
            <person name="Peter M."/>
            <person name="Pfister S."/>
            <person name="Riley R."/>
            <person name="Sitrit Y."/>
            <person name="Stielow J.B."/>
            <person name="Szollosi G."/>
            <person name="Zifcakova L."/>
            <person name="Stursova M."/>
            <person name="Spatafora J.W."/>
            <person name="Tedersoo L."/>
            <person name="Vaario L.M."/>
            <person name="Yamada A."/>
            <person name="Yan M."/>
            <person name="Wang P."/>
            <person name="Xu J."/>
            <person name="Bruns T."/>
            <person name="Baldrian P."/>
            <person name="Vilgalys R."/>
            <person name="Dunand C."/>
            <person name="Henrissat B."/>
            <person name="Grigoriev I.V."/>
            <person name="Hibbett D."/>
            <person name="Nagy L.G."/>
            <person name="Martin F.M."/>
        </authorList>
    </citation>
    <scope>NUCLEOTIDE SEQUENCE</scope>
    <source>
        <strain evidence="16">Prilba</strain>
    </source>
</reference>
<dbReference type="GO" id="GO:0005737">
    <property type="term" value="C:cytoplasm"/>
    <property type="evidence" value="ECO:0007669"/>
    <property type="project" value="TreeGrafter"/>
</dbReference>
<evidence type="ECO:0000313" key="16">
    <source>
        <dbReference type="EMBL" id="KAF8479007.1"/>
    </source>
</evidence>
<evidence type="ECO:0000256" key="4">
    <source>
        <dbReference type="ARBA" id="ARBA00022741"/>
    </source>
</evidence>
<feature type="domain" description="HRDC" evidence="13">
    <location>
        <begin position="888"/>
        <end position="972"/>
    </location>
</feature>
<dbReference type="InterPro" id="IPR032284">
    <property type="entry name" value="RecQ_Zn-bd"/>
</dbReference>
<dbReference type="GO" id="GO:0043138">
    <property type="term" value="F:3'-5' DNA helicase activity"/>
    <property type="evidence" value="ECO:0007669"/>
    <property type="project" value="UniProtKB-EC"/>
</dbReference>
<dbReference type="Proteomes" id="UP000759537">
    <property type="component" value="Unassembled WGS sequence"/>
</dbReference>
<keyword evidence="17" id="KW-1185">Reference proteome</keyword>
<comment type="cofactor">
    <cofactor evidence="1">
        <name>Zn(2+)</name>
        <dbReference type="ChEBI" id="CHEBI:29105"/>
    </cofactor>
</comment>
<dbReference type="InterPro" id="IPR036388">
    <property type="entry name" value="WH-like_DNA-bd_sf"/>
</dbReference>
<dbReference type="GO" id="GO:0009378">
    <property type="term" value="F:four-way junction helicase activity"/>
    <property type="evidence" value="ECO:0007669"/>
    <property type="project" value="TreeGrafter"/>
</dbReference>
<evidence type="ECO:0000256" key="5">
    <source>
        <dbReference type="ARBA" id="ARBA00022801"/>
    </source>
</evidence>
<protein>
    <recommendedName>
        <fullName evidence="12">ATP-dependent DNA helicase</fullName>
        <ecNumber evidence="12">5.6.2.4</ecNumber>
    </recommendedName>
</protein>
<sequence length="972" mass="108185">MHFHQVRRDRDKIRMRRASNYDLYILEGLLDLLEDRLHAITNTIAACGSDSEDMVAVCNPTAEFAPAKLSTTRTRSYDLDRDYEAPMHETQVVDEDFGDDGTPISNTSHGSTLVSDTPDHVSGLKVAIDNCAQITTSTSALSSHTAFSAGNMEINDSAPTTTDLQSSHLPAFAPADEPNHQWEMQHAPASDDELWDHVDGNMEDDSVEVVSPDANQPTPLFSAVATLRPPPSETPSEASLKSSPHYPEVVEKLRKVFRLKAFRKNQLAAVISTLDGRDAIVLMPTGGGKSLCYQLPAVCRGGKTGGVTVVISPLRALMSDQVERLRSLDIDVMMLASMDSQDGNSMHDLRSTSTTPSLVYVTPEKLYCNDAMKGILKGLHARRLLARFVIDEAHLINTWGRDFRSSGYGALFNIRKEYQDIPIVALTATATSEALQDIVTALGLSDYVLLSQSFNRPNLRYKVIPKKRDIETGIVQFIKEKYPNETGIIYCNSRAKTEEVAMRLKGQGLLTRHFHAGLADGDRKRIQQLWQNDACKIIVATVAFGMGVDKANGKCSRLQMLCNSLTFSTVRFVIHYDIPESVDAYCQETGRSGRDGKVADCILYYSYHDIQKRILQINKDTEIDDIQKDRKRQAVHTVNQFCLNEIDCRRMLLLNHFTEKFDPASCKGTCDNCASTDEVTDIELTTSAIQFVKMIQELENRCMKITGALSLHAFRGTSKHDMARRKFDTVDHFGKGSDLSTDLAKRLFDHLVAREILATELEEAQVANRAPISYVYLGSKAKEFLTNRPSFILTIRSARRGAVRSKRGLQWQAPILAPTISIRKKRASLEAAQDPVEPCSPNDTETNLDDIEVEPEPQEPPLPPLVQAQRLRASPSIQVVEDPIETSLDSNQECFKALCALRTQFALERGCDPQDILVDETLETLSCILPCDAVSFKEVLAMGQEVEQVHEKWAAFGGSCLNITSKYAMRIR</sequence>
<evidence type="ECO:0000256" key="6">
    <source>
        <dbReference type="ARBA" id="ARBA00022806"/>
    </source>
</evidence>
<dbReference type="InterPro" id="IPR018982">
    <property type="entry name" value="RQC_domain"/>
</dbReference>
<dbReference type="InterPro" id="IPR027417">
    <property type="entry name" value="P-loop_NTPase"/>
</dbReference>
<keyword evidence="7 12" id="KW-0067">ATP-binding</keyword>
<dbReference type="InterPro" id="IPR002121">
    <property type="entry name" value="HRDC_dom"/>
</dbReference>
<dbReference type="GO" id="GO:0003677">
    <property type="term" value="F:DNA binding"/>
    <property type="evidence" value="ECO:0007669"/>
    <property type="project" value="UniProtKB-KW"/>
</dbReference>
<dbReference type="Gene3D" id="3.40.50.300">
    <property type="entry name" value="P-loop containing nucleotide triphosphate hydrolases"/>
    <property type="match status" value="2"/>
</dbReference>
<evidence type="ECO:0000259" key="15">
    <source>
        <dbReference type="PROSITE" id="PS51194"/>
    </source>
</evidence>
<evidence type="ECO:0000313" key="17">
    <source>
        <dbReference type="Proteomes" id="UP000759537"/>
    </source>
</evidence>
<evidence type="ECO:0000256" key="10">
    <source>
        <dbReference type="ARBA" id="ARBA00023242"/>
    </source>
</evidence>
<dbReference type="Gene3D" id="1.10.10.10">
    <property type="entry name" value="Winged helix-like DNA-binding domain superfamily/Winged helix DNA-binding domain"/>
    <property type="match status" value="1"/>
</dbReference>
<evidence type="ECO:0000256" key="7">
    <source>
        <dbReference type="ARBA" id="ARBA00022840"/>
    </source>
</evidence>
<dbReference type="InterPro" id="IPR011545">
    <property type="entry name" value="DEAD/DEAH_box_helicase_dom"/>
</dbReference>
<keyword evidence="9" id="KW-0413">Isomerase</keyword>
<accession>A0A9P5MU82</accession>
<gene>
    <name evidence="16" type="ORF">DFH94DRAFT_35957</name>
</gene>
<evidence type="ECO:0000256" key="3">
    <source>
        <dbReference type="ARBA" id="ARBA00005446"/>
    </source>
</evidence>
<comment type="caution">
    <text evidence="16">The sequence shown here is derived from an EMBL/GenBank/DDBJ whole genome shotgun (WGS) entry which is preliminary data.</text>
</comment>
<dbReference type="SMART" id="SM00487">
    <property type="entry name" value="DEXDc"/>
    <property type="match status" value="1"/>
</dbReference>
<dbReference type="PANTHER" id="PTHR13710">
    <property type="entry name" value="DNA HELICASE RECQ FAMILY MEMBER"/>
    <property type="match status" value="1"/>
</dbReference>
<evidence type="ECO:0000256" key="1">
    <source>
        <dbReference type="ARBA" id="ARBA00001947"/>
    </source>
</evidence>
<dbReference type="GO" id="GO:0005634">
    <property type="term" value="C:nucleus"/>
    <property type="evidence" value="ECO:0007669"/>
    <property type="project" value="UniProtKB-SubCell"/>
</dbReference>
<dbReference type="CDD" id="cd17920">
    <property type="entry name" value="DEXHc_RecQ"/>
    <property type="match status" value="1"/>
</dbReference>
<dbReference type="PROSITE" id="PS51192">
    <property type="entry name" value="HELICASE_ATP_BIND_1"/>
    <property type="match status" value="1"/>
</dbReference>
<dbReference type="Pfam" id="PF16124">
    <property type="entry name" value="RecQ_Zn_bind"/>
    <property type="match status" value="1"/>
</dbReference>